<comment type="caution">
    <text evidence="1">The sequence shown here is derived from an EMBL/GenBank/DDBJ whole genome shotgun (WGS) entry which is preliminary data.</text>
</comment>
<reference evidence="1 2" key="1">
    <citation type="journal article" date="2019" name="Int. J. Syst. Evol. Microbiol.">
        <title>Thermogemmatispora aurantia sp. nov. and Thermogemmatispora argillosa sp. nov., within the class Ktedonobacteria, and emended description of the genus Thermogemmatispora.</title>
        <authorList>
            <person name="Zheng Y."/>
            <person name="Wang C.M."/>
            <person name="Sakai Y."/>
            <person name="Abe K."/>
            <person name="Yokota A."/>
            <person name="Yabe S."/>
        </authorList>
    </citation>
    <scope>NUCLEOTIDE SEQUENCE [LARGE SCALE GENOMIC DNA]</scope>
    <source>
        <strain evidence="1 2">A1-2</strain>
    </source>
</reference>
<proteinExistence type="predicted"/>
<protein>
    <submittedName>
        <fullName evidence="1">Uncharacterized protein</fullName>
    </submittedName>
</protein>
<evidence type="ECO:0000313" key="2">
    <source>
        <dbReference type="Proteomes" id="UP000334820"/>
    </source>
</evidence>
<gene>
    <name evidence="1" type="ORF">KTAU_06530</name>
</gene>
<name>A0A5J4K301_9CHLR</name>
<dbReference type="RefSeq" id="WP_151726965.1">
    <property type="nucleotide sequence ID" value="NZ_BKZV01000001.1"/>
</dbReference>
<dbReference type="EMBL" id="BKZV01000001">
    <property type="protein sequence ID" value="GER82015.1"/>
    <property type="molecule type" value="Genomic_DNA"/>
</dbReference>
<sequence>MPLDDRKAQHLLRLINRSYAGRQRSLVAVVLNAGCYSYRLIQGIIRPLHCLDPQVYDSSGQPPRPEADHLLIAPLGTDFSGVVYLADCTVASAGAVAAATKYELIEAVPVGLLPGGTHLRVPLRRLR</sequence>
<accession>A0A5J4K301</accession>
<organism evidence="1 2">
    <name type="scientific">Thermogemmatispora aurantia</name>
    <dbReference type="NCBI Taxonomy" id="2045279"/>
    <lineage>
        <taxon>Bacteria</taxon>
        <taxon>Bacillati</taxon>
        <taxon>Chloroflexota</taxon>
        <taxon>Ktedonobacteria</taxon>
        <taxon>Thermogemmatisporales</taxon>
        <taxon>Thermogemmatisporaceae</taxon>
        <taxon>Thermogemmatispora</taxon>
    </lineage>
</organism>
<keyword evidence="2" id="KW-1185">Reference proteome</keyword>
<evidence type="ECO:0000313" key="1">
    <source>
        <dbReference type="EMBL" id="GER82015.1"/>
    </source>
</evidence>
<dbReference type="Proteomes" id="UP000334820">
    <property type="component" value="Unassembled WGS sequence"/>
</dbReference>
<dbReference type="AlphaFoldDB" id="A0A5J4K301"/>